<dbReference type="InterPro" id="IPR039731">
    <property type="entry name" value="Rce1"/>
</dbReference>
<gene>
    <name evidence="13" type="ORF">ColLi_09708</name>
</gene>
<evidence type="ECO:0000256" key="9">
    <source>
        <dbReference type="ARBA" id="ARBA00047280"/>
    </source>
</evidence>
<evidence type="ECO:0000256" key="10">
    <source>
        <dbReference type="ARBA" id="ARBA00049729"/>
    </source>
</evidence>
<feature type="transmembrane region" description="Helical" evidence="11">
    <location>
        <begin position="99"/>
        <end position="118"/>
    </location>
</feature>
<evidence type="ECO:0000256" key="2">
    <source>
        <dbReference type="ARBA" id="ARBA00006897"/>
    </source>
</evidence>
<dbReference type="PANTHER" id="PTHR13046">
    <property type="entry name" value="PROTEASE U48 CAAX PRENYL PROTEASE RCE1"/>
    <property type="match status" value="1"/>
</dbReference>
<comment type="catalytic activity">
    <reaction evidence="9">
        <text>Hydrolyzes the peptide bond -P2-(S-farnesyl or geranylgeranyl)C-P1'-P2'-P3'-COOH where P1' and P2' are amino acids with aliphatic sidechains and P3' is any C-terminal residue.</text>
        <dbReference type="EC" id="3.4.26.1"/>
    </reaction>
</comment>
<comment type="subcellular location">
    <subcellularLocation>
        <location evidence="1">Endoplasmic reticulum membrane</location>
        <topology evidence="1">Multi-pass membrane protein</topology>
    </subcellularLocation>
</comment>
<feature type="transmembrane region" description="Helical" evidence="11">
    <location>
        <begin position="57"/>
        <end position="78"/>
    </location>
</feature>
<feature type="transmembrane region" description="Helical" evidence="11">
    <location>
        <begin position="138"/>
        <end position="159"/>
    </location>
</feature>
<feature type="domain" description="CAAX prenyl protease 2/Lysostaphin resistance protein A-like" evidence="12">
    <location>
        <begin position="200"/>
        <end position="298"/>
    </location>
</feature>
<evidence type="ECO:0000256" key="5">
    <source>
        <dbReference type="ARBA" id="ARBA00022801"/>
    </source>
</evidence>
<comment type="similarity">
    <text evidence="2">Belongs to the peptidase U48 family.</text>
</comment>
<dbReference type="GO" id="GO:0004222">
    <property type="term" value="F:metalloendopeptidase activity"/>
    <property type="evidence" value="ECO:0007669"/>
    <property type="project" value="InterPro"/>
</dbReference>
<dbReference type="PANTHER" id="PTHR13046:SF0">
    <property type="entry name" value="CAAX PRENYL PROTEASE 2"/>
    <property type="match status" value="1"/>
</dbReference>
<reference evidence="13 14" key="1">
    <citation type="submission" date="2021-07" db="EMBL/GenBank/DDBJ databases">
        <title>Genome data of Colletotrichum spaethianum.</title>
        <authorList>
            <person name="Utami Y.D."/>
            <person name="Hiruma K."/>
        </authorList>
    </citation>
    <scope>NUCLEOTIDE SEQUENCE [LARGE SCALE GENOMIC DNA]</scope>
    <source>
        <strain evidence="13 14">MAFF 242679</strain>
    </source>
</reference>
<feature type="transmembrane region" description="Helical" evidence="11">
    <location>
        <begin position="257"/>
        <end position="280"/>
    </location>
</feature>
<protein>
    <recommendedName>
        <fullName evidence="10">intramembrane prenyl-peptidase Rce1</fullName>
        <ecNumber evidence="10">3.4.26.1</ecNumber>
    </recommendedName>
</protein>
<keyword evidence="5" id="KW-0378">Hydrolase</keyword>
<keyword evidence="14" id="KW-1185">Reference proteome</keyword>
<feature type="transmembrane region" description="Helical" evidence="11">
    <location>
        <begin position="215"/>
        <end position="237"/>
    </location>
</feature>
<keyword evidence="4 11" id="KW-0812">Transmembrane</keyword>
<dbReference type="EC" id="3.4.26.1" evidence="10"/>
<feature type="transmembrane region" description="Helical" evidence="11">
    <location>
        <begin position="285"/>
        <end position="307"/>
    </location>
</feature>
<keyword evidence="3 13" id="KW-0645">Protease</keyword>
<dbReference type="Pfam" id="PF02517">
    <property type="entry name" value="Rce1-like"/>
    <property type="match status" value="1"/>
</dbReference>
<name>A0AA37GTE3_9PEZI</name>
<comment type="caution">
    <text evidence="13">The sequence shown here is derived from an EMBL/GenBank/DDBJ whole genome shotgun (WGS) entry which is preliminary data.</text>
</comment>
<evidence type="ECO:0000259" key="12">
    <source>
        <dbReference type="Pfam" id="PF02517"/>
    </source>
</evidence>
<organism evidence="13 14">
    <name type="scientific">Colletotrichum liriopes</name>
    <dbReference type="NCBI Taxonomy" id="708192"/>
    <lineage>
        <taxon>Eukaryota</taxon>
        <taxon>Fungi</taxon>
        <taxon>Dikarya</taxon>
        <taxon>Ascomycota</taxon>
        <taxon>Pezizomycotina</taxon>
        <taxon>Sordariomycetes</taxon>
        <taxon>Hypocreomycetidae</taxon>
        <taxon>Glomerellales</taxon>
        <taxon>Glomerellaceae</taxon>
        <taxon>Colletotrichum</taxon>
        <taxon>Colletotrichum spaethianum species complex</taxon>
    </lineage>
</organism>
<evidence type="ECO:0000313" key="14">
    <source>
        <dbReference type="Proteomes" id="UP001055172"/>
    </source>
</evidence>
<dbReference type="GO" id="GO:0071586">
    <property type="term" value="P:CAAX-box protein processing"/>
    <property type="evidence" value="ECO:0007669"/>
    <property type="project" value="InterPro"/>
</dbReference>
<dbReference type="Proteomes" id="UP001055172">
    <property type="component" value="Unassembled WGS sequence"/>
</dbReference>
<evidence type="ECO:0000256" key="8">
    <source>
        <dbReference type="ARBA" id="ARBA00023136"/>
    </source>
</evidence>
<evidence type="ECO:0000256" key="11">
    <source>
        <dbReference type="SAM" id="Phobius"/>
    </source>
</evidence>
<accession>A0AA37GTE3</accession>
<keyword evidence="6" id="KW-0256">Endoplasmic reticulum</keyword>
<evidence type="ECO:0000256" key="6">
    <source>
        <dbReference type="ARBA" id="ARBA00022824"/>
    </source>
</evidence>
<evidence type="ECO:0000256" key="7">
    <source>
        <dbReference type="ARBA" id="ARBA00022989"/>
    </source>
</evidence>
<evidence type="ECO:0000256" key="4">
    <source>
        <dbReference type="ARBA" id="ARBA00022692"/>
    </source>
</evidence>
<dbReference type="GO" id="GO:0005789">
    <property type="term" value="C:endoplasmic reticulum membrane"/>
    <property type="evidence" value="ECO:0007669"/>
    <property type="project" value="UniProtKB-SubCell"/>
</dbReference>
<dbReference type="EMBL" id="BPPX01000023">
    <property type="protein sequence ID" value="GJC86870.1"/>
    <property type="molecule type" value="Genomic_DNA"/>
</dbReference>
<dbReference type="InterPro" id="IPR003675">
    <property type="entry name" value="Rce1/LyrA-like_dom"/>
</dbReference>
<keyword evidence="7 11" id="KW-1133">Transmembrane helix</keyword>
<evidence type="ECO:0000256" key="3">
    <source>
        <dbReference type="ARBA" id="ARBA00022670"/>
    </source>
</evidence>
<proteinExistence type="inferred from homology"/>
<feature type="transmembrane region" description="Helical" evidence="11">
    <location>
        <begin position="327"/>
        <end position="345"/>
    </location>
</feature>
<evidence type="ECO:0000256" key="1">
    <source>
        <dbReference type="ARBA" id="ARBA00004477"/>
    </source>
</evidence>
<sequence length="346" mass="38246">MRIENVGKGNEYRPYMFLRLLRQTPQTCRAAPMSSASKFGFGPGAGPSDTQPAPLQPLTACAMLVVYTAVYVLPLYISPASRPSTTLSRDEPAVIRTRITSVLFSTTLCSALTYVILARLPDGALPFGPLHAMGYWPLGIVESAACLTLTATLFAAPLYETLLIDGVWEDWRAFDPIVRIWTQWTTWRNIVMETNVDLKGPLTEEMLFRSASVPLLLCARMSLTQTIFLSPVIFGLAHVHHFYEFRITHPKVPLVAAIARSVVQFAYTSLFGAYATFLFLRSGSLLAIVLVHAFCNAMGLPRFWGLLNPTGTLMDTTRKPIVGNGHLFTMYFCLLGPSLGGKAWCR</sequence>
<keyword evidence="8 11" id="KW-0472">Membrane</keyword>
<evidence type="ECO:0000313" key="13">
    <source>
        <dbReference type="EMBL" id="GJC86870.1"/>
    </source>
</evidence>
<dbReference type="AlphaFoldDB" id="A0AA37GTE3"/>